<evidence type="ECO:0000313" key="5">
    <source>
        <dbReference type="Proteomes" id="UP001582793"/>
    </source>
</evidence>
<dbReference type="InterPro" id="IPR011214">
    <property type="entry name" value="UCP020967"/>
</dbReference>
<dbReference type="Gene3D" id="3.40.50.2020">
    <property type="match status" value="1"/>
</dbReference>
<dbReference type="InterPro" id="IPR029057">
    <property type="entry name" value="PRTase-like"/>
</dbReference>
<proteinExistence type="predicted"/>
<dbReference type="InterPro" id="IPR022537">
    <property type="entry name" value="TRSP_dom"/>
</dbReference>
<dbReference type="EMBL" id="JBCGDC010000152">
    <property type="protein sequence ID" value="MFB6397566.1"/>
    <property type="molecule type" value="Genomic_DNA"/>
</dbReference>
<evidence type="ECO:0000259" key="2">
    <source>
        <dbReference type="Pfam" id="PF12500"/>
    </source>
</evidence>
<dbReference type="Proteomes" id="UP001582793">
    <property type="component" value="Unassembled WGS sequence"/>
</dbReference>
<protein>
    <submittedName>
        <fullName evidence="4">Phosphoribosyltransferase family protein</fullName>
    </submittedName>
</protein>
<dbReference type="PIRSF" id="PIRSF020967">
    <property type="entry name" value="UCP020967"/>
    <property type="match status" value="1"/>
</dbReference>
<dbReference type="CDD" id="cd06223">
    <property type="entry name" value="PRTases_typeI"/>
    <property type="match status" value="1"/>
</dbReference>
<dbReference type="SUPFAM" id="SSF53271">
    <property type="entry name" value="PRTase-like"/>
    <property type="match status" value="1"/>
</dbReference>
<dbReference type="RefSeq" id="WP_375736614.1">
    <property type="nucleotide sequence ID" value="NZ_JBCGDC010000152.1"/>
</dbReference>
<dbReference type="Pfam" id="PF15609">
    <property type="entry name" value="PRTase_2"/>
    <property type="match status" value="1"/>
</dbReference>
<keyword evidence="5" id="KW-1185">Reference proteome</keyword>
<reference evidence="4 5" key="1">
    <citation type="submission" date="2024-04" db="EMBL/GenBank/DDBJ databases">
        <title>Polymorphospora sp. isolated from Baiyangdian Lake in Xiong'an New Area.</title>
        <authorList>
            <person name="Zhang X."/>
            <person name="Liu J."/>
        </authorList>
    </citation>
    <scope>NUCLEOTIDE SEQUENCE [LARGE SCALE GENOMIC DNA]</scope>
    <source>
        <strain evidence="4 5">2-325</strain>
    </source>
</reference>
<dbReference type="Pfam" id="PF12500">
    <property type="entry name" value="TRSP"/>
    <property type="match status" value="1"/>
</dbReference>
<feature type="region of interest" description="Disordered" evidence="1">
    <location>
        <begin position="272"/>
        <end position="298"/>
    </location>
</feature>
<name>A0ABV5CZZ6_9ACTN</name>
<sequence>MSRTDATWSGTWVTERLGIRLVDTAGPGTPADTPRLADLAGLAVRRNPRRAHLIVSEVLGKHIPVDPRTVYTAGWLLGRRVAELLGAKLTDVDAVPGPDRAPAPGAGIPPAGVAHLPEPPLVVGYAETATALGHVVADVFAGADYLHSTRRPVPGVPLLGRFDETHSHATEHLLLPADPGWLDRPGPLLLVDDELSTGRTAAATIRALHALRPREHYVIAALLDLRGGPDQRMLAELGTELGARVDVVSLAAGGVVLPDDVLERGRALVDAVDTGRPPAGPHRSGGRSPAPRRAPSDVVRVDAGWPADLPDGGRHGFAARHRPALAGAVSRLAEQVAAGFPDDARILVLGTEEFMYAPLALACRLARTRRGPVRFSSTTRSPVLAVDEPGYAIRTTLTFPPHDHETDGVRYVYNVAPPDAAEPFDRIVLVVDRTADTPRLWQDDGLVAALRAVSGGVTVAVVPDLVPVVATAPAGQEVAR</sequence>
<dbReference type="InterPro" id="IPR041688">
    <property type="entry name" value="PRTase_2"/>
</dbReference>
<comment type="caution">
    <text evidence="4">The sequence shown here is derived from an EMBL/GenBank/DDBJ whole genome shotgun (WGS) entry which is preliminary data.</text>
</comment>
<accession>A0ABV5CZZ6</accession>
<evidence type="ECO:0000259" key="3">
    <source>
        <dbReference type="Pfam" id="PF15609"/>
    </source>
</evidence>
<dbReference type="GO" id="GO:0016757">
    <property type="term" value="F:glycosyltransferase activity"/>
    <property type="evidence" value="ECO:0007669"/>
    <property type="project" value="UniProtKB-KW"/>
</dbReference>
<evidence type="ECO:0000313" key="4">
    <source>
        <dbReference type="EMBL" id="MFB6397566.1"/>
    </source>
</evidence>
<feature type="domain" description="Orotate phosphoribosyltransferase-like" evidence="3">
    <location>
        <begin position="39"/>
        <end position="253"/>
    </location>
</feature>
<dbReference type="InterPro" id="IPR000836">
    <property type="entry name" value="PRTase_dom"/>
</dbReference>
<feature type="domain" description="TRSP" evidence="2">
    <location>
        <begin position="311"/>
        <end position="450"/>
    </location>
</feature>
<evidence type="ECO:0000256" key="1">
    <source>
        <dbReference type="SAM" id="MobiDB-lite"/>
    </source>
</evidence>
<keyword evidence="4" id="KW-0328">Glycosyltransferase</keyword>
<keyword evidence="4" id="KW-0808">Transferase</keyword>
<gene>
    <name evidence="4" type="ORF">AAFH96_31410</name>
</gene>
<organism evidence="4 5">
    <name type="scientific">Polymorphospora lycopeni</name>
    <dbReference type="NCBI Taxonomy" id="3140240"/>
    <lineage>
        <taxon>Bacteria</taxon>
        <taxon>Bacillati</taxon>
        <taxon>Actinomycetota</taxon>
        <taxon>Actinomycetes</taxon>
        <taxon>Micromonosporales</taxon>
        <taxon>Micromonosporaceae</taxon>
        <taxon>Polymorphospora</taxon>
    </lineage>
</organism>